<evidence type="ECO:0000256" key="9">
    <source>
        <dbReference type="ARBA" id="ARBA00048793"/>
    </source>
</evidence>
<dbReference type="InterPro" id="IPR036291">
    <property type="entry name" value="NAD(P)-bd_dom_sf"/>
</dbReference>
<dbReference type="InterPro" id="IPR013752">
    <property type="entry name" value="KPA_reductase"/>
</dbReference>
<accession>A0A378JKQ4</accession>
<evidence type="ECO:0000256" key="4">
    <source>
        <dbReference type="ARBA" id="ARBA00019465"/>
    </source>
</evidence>
<comment type="catalytic activity">
    <reaction evidence="9 10">
        <text>(R)-pantoate + NADP(+) = 2-dehydropantoate + NADPH + H(+)</text>
        <dbReference type="Rhea" id="RHEA:16233"/>
        <dbReference type="ChEBI" id="CHEBI:11561"/>
        <dbReference type="ChEBI" id="CHEBI:15378"/>
        <dbReference type="ChEBI" id="CHEBI:15980"/>
        <dbReference type="ChEBI" id="CHEBI:57783"/>
        <dbReference type="ChEBI" id="CHEBI:58349"/>
        <dbReference type="EC" id="1.1.1.169"/>
    </reaction>
</comment>
<evidence type="ECO:0000256" key="8">
    <source>
        <dbReference type="ARBA" id="ARBA00032024"/>
    </source>
</evidence>
<evidence type="ECO:0000256" key="10">
    <source>
        <dbReference type="RuleBase" id="RU362068"/>
    </source>
</evidence>
<comment type="function">
    <text evidence="10">Catalyzes the NADPH-dependent reduction of ketopantoate into pantoic acid.</text>
</comment>
<evidence type="ECO:0000256" key="7">
    <source>
        <dbReference type="ARBA" id="ARBA00023002"/>
    </source>
</evidence>
<evidence type="ECO:0000256" key="6">
    <source>
        <dbReference type="ARBA" id="ARBA00022857"/>
    </source>
</evidence>
<evidence type="ECO:0000313" key="13">
    <source>
        <dbReference type="EMBL" id="STX51311.1"/>
    </source>
</evidence>
<dbReference type="EMBL" id="UGOD01000001">
    <property type="protein sequence ID" value="STX51311.1"/>
    <property type="molecule type" value="Genomic_DNA"/>
</dbReference>
<dbReference type="OrthoDB" id="6530772at2"/>
<dbReference type="InterPro" id="IPR008927">
    <property type="entry name" value="6-PGluconate_DH-like_C_sf"/>
</dbReference>
<comment type="pathway">
    <text evidence="1 10">Cofactor biosynthesis; (R)-pantothenate biosynthesis; (R)-pantoate from 3-methyl-2-oxobutanoate: step 2/2.</text>
</comment>
<dbReference type="GO" id="GO:0015940">
    <property type="term" value="P:pantothenate biosynthetic process"/>
    <property type="evidence" value="ECO:0007669"/>
    <property type="project" value="UniProtKB-UniPathway"/>
</dbReference>
<dbReference type="InterPro" id="IPR013332">
    <property type="entry name" value="KPR_N"/>
</dbReference>
<evidence type="ECO:0000259" key="11">
    <source>
        <dbReference type="Pfam" id="PF02558"/>
    </source>
</evidence>
<dbReference type="Pfam" id="PF02558">
    <property type="entry name" value="ApbA"/>
    <property type="match status" value="1"/>
</dbReference>
<dbReference type="RefSeq" id="WP_115330956.1">
    <property type="nucleotide sequence ID" value="NZ_CAAAHP010000001.1"/>
</dbReference>
<organism evidence="13 14">
    <name type="scientific">Legionella busanensis</name>
    <dbReference type="NCBI Taxonomy" id="190655"/>
    <lineage>
        <taxon>Bacteria</taxon>
        <taxon>Pseudomonadati</taxon>
        <taxon>Pseudomonadota</taxon>
        <taxon>Gammaproteobacteria</taxon>
        <taxon>Legionellales</taxon>
        <taxon>Legionellaceae</taxon>
        <taxon>Legionella</taxon>
    </lineage>
</organism>
<evidence type="ECO:0000256" key="5">
    <source>
        <dbReference type="ARBA" id="ARBA00022655"/>
    </source>
</evidence>
<gene>
    <name evidence="13" type="primary">panE</name>
    <name evidence="13" type="ORF">NCTC13316_01406</name>
</gene>
<evidence type="ECO:0000313" key="14">
    <source>
        <dbReference type="Proteomes" id="UP000254794"/>
    </source>
</evidence>
<dbReference type="InterPro" id="IPR051402">
    <property type="entry name" value="KPR-Related"/>
</dbReference>
<dbReference type="UniPathway" id="UPA00028">
    <property type="reaction ID" value="UER00004"/>
</dbReference>
<dbReference type="FunFam" id="1.10.1040.10:FF:000017">
    <property type="entry name" value="2-dehydropantoate 2-reductase"/>
    <property type="match status" value="1"/>
</dbReference>
<evidence type="ECO:0000256" key="1">
    <source>
        <dbReference type="ARBA" id="ARBA00004994"/>
    </source>
</evidence>
<protein>
    <recommendedName>
        <fullName evidence="4 10">2-dehydropantoate 2-reductase</fullName>
        <ecNumber evidence="3 10">1.1.1.169</ecNumber>
    </recommendedName>
    <alternativeName>
        <fullName evidence="8 10">Ketopantoate reductase</fullName>
    </alternativeName>
</protein>
<keyword evidence="7 10" id="KW-0560">Oxidoreductase</keyword>
<dbReference type="Proteomes" id="UP000254794">
    <property type="component" value="Unassembled WGS sequence"/>
</dbReference>
<keyword evidence="6 10" id="KW-0521">NADP</keyword>
<comment type="similarity">
    <text evidence="2 10">Belongs to the ketopantoate reductase family.</text>
</comment>
<evidence type="ECO:0000256" key="2">
    <source>
        <dbReference type="ARBA" id="ARBA00007870"/>
    </source>
</evidence>
<dbReference type="SUPFAM" id="SSF48179">
    <property type="entry name" value="6-phosphogluconate dehydrogenase C-terminal domain-like"/>
    <property type="match status" value="1"/>
</dbReference>
<dbReference type="Pfam" id="PF08546">
    <property type="entry name" value="ApbA_C"/>
    <property type="match status" value="1"/>
</dbReference>
<dbReference type="PANTHER" id="PTHR21708">
    <property type="entry name" value="PROBABLE 2-DEHYDROPANTOATE 2-REDUCTASE"/>
    <property type="match status" value="1"/>
</dbReference>
<name>A0A378JKQ4_9GAMM</name>
<evidence type="ECO:0000256" key="3">
    <source>
        <dbReference type="ARBA" id="ARBA00013014"/>
    </source>
</evidence>
<proteinExistence type="inferred from homology"/>
<feature type="domain" description="Ketopantoate reductase N-terminal" evidence="11">
    <location>
        <begin position="4"/>
        <end position="152"/>
    </location>
</feature>
<dbReference type="InterPro" id="IPR013328">
    <property type="entry name" value="6PGD_dom2"/>
</dbReference>
<dbReference type="NCBIfam" id="TIGR00745">
    <property type="entry name" value="apbA_panE"/>
    <property type="match status" value="1"/>
</dbReference>
<dbReference type="EC" id="1.1.1.169" evidence="3 10"/>
<dbReference type="Gene3D" id="1.10.1040.10">
    <property type="entry name" value="N-(1-d-carboxylethyl)-l-norvaline Dehydrogenase, domain 2"/>
    <property type="match status" value="1"/>
</dbReference>
<feature type="domain" description="Ketopantoate reductase C-terminal" evidence="12">
    <location>
        <begin position="187"/>
        <end position="306"/>
    </location>
</feature>
<evidence type="ECO:0000259" key="12">
    <source>
        <dbReference type="Pfam" id="PF08546"/>
    </source>
</evidence>
<keyword evidence="14" id="KW-1185">Reference proteome</keyword>
<reference evidence="13 14" key="1">
    <citation type="submission" date="2018-06" db="EMBL/GenBank/DDBJ databases">
        <authorList>
            <consortium name="Pathogen Informatics"/>
            <person name="Doyle S."/>
        </authorList>
    </citation>
    <scope>NUCLEOTIDE SEQUENCE [LARGE SCALE GENOMIC DNA]</scope>
    <source>
        <strain evidence="13 14">NCTC13316</strain>
    </source>
</reference>
<dbReference type="AlphaFoldDB" id="A0A378JKQ4"/>
<dbReference type="GO" id="GO:0008677">
    <property type="term" value="F:2-dehydropantoate 2-reductase activity"/>
    <property type="evidence" value="ECO:0007669"/>
    <property type="project" value="UniProtKB-EC"/>
</dbReference>
<dbReference type="SUPFAM" id="SSF51735">
    <property type="entry name" value="NAD(P)-binding Rossmann-fold domains"/>
    <property type="match status" value="1"/>
</dbReference>
<dbReference type="PANTHER" id="PTHR21708:SF26">
    <property type="entry name" value="2-DEHYDROPANTOATE 2-REDUCTASE"/>
    <property type="match status" value="1"/>
</dbReference>
<dbReference type="InterPro" id="IPR003710">
    <property type="entry name" value="ApbA"/>
</dbReference>
<sequence>MISVTVIGSGAIGKFYGGLFSLAGSYVCYLEQSDFSIVQDQKYYEIELPSGSVKQVKPHQIEKDYKLLPKADIIIIALKTTENHLLKKFLPPTLKPNSKLLILQNGIGNEEYLSTFINTQTIICGVTTIGAIRVKPGYVKITHLGELNLAPFKSHDFSSCEYIKQQLATVNLSNGLFPQIHLFENHRIIRWSKLLWNTPFSSLSLLLNVSVDVIATQKKYQDIARAIMYEVCLAAKKDGALIENKIEKLIAVTATLKGYYPSMYYDFKISRPIESQYIIFNVLDYAQLHQINLPVLSVIHKQLKSLEKTKEWLNKEEKNKLISILKLLIDDKSKSIDAN</sequence>
<dbReference type="GO" id="GO:0005737">
    <property type="term" value="C:cytoplasm"/>
    <property type="evidence" value="ECO:0007669"/>
    <property type="project" value="TreeGrafter"/>
</dbReference>
<keyword evidence="5 10" id="KW-0566">Pantothenate biosynthesis</keyword>
<dbReference type="Gene3D" id="3.40.50.720">
    <property type="entry name" value="NAD(P)-binding Rossmann-like Domain"/>
    <property type="match status" value="1"/>
</dbReference>